<evidence type="ECO:0000256" key="1">
    <source>
        <dbReference type="SAM" id="Phobius"/>
    </source>
</evidence>
<dbReference type="EMBL" id="LR134384">
    <property type="protein sequence ID" value="VEH14667.1"/>
    <property type="molecule type" value="Genomic_DNA"/>
</dbReference>
<feature type="transmembrane region" description="Helical" evidence="1">
    <location>
        <begin position="106"/>
        <end position="127"/>
    </location>
</feature>
<dbReference type="Proteomes" id="UP000274578">
    <property type="component" value="Chromosome 1"/>
</dbReference>
<dbReference type="GeneID" id="85011542"/>
<feature type="transmembrane region" description="Helical" evidence="1">
    <location>
        <begin position="133"/>
        <end position="155"/>
    </location>
</feature>
<proteinExistence type="predicted"/>
<name>A0A3S4T4J1_9BACT</name>
<evidence type="ECO:0000313" key="2">
    <source>
        <dbReference type="EMBL" id="VEH14667.1"/>
    </source>
</evidence>
<keyword evidence="1" id="KW-1133">Transmembrane helix</keyword>
<organism evidence="2 3">
    <name type="scientific">Segatella oris</name>
    <dbReference type="NCBI Taxonomy" id="28135"/>
    <lineage>
        <taxon>Bacteria</taxon>
        <taxon>Pseudomonadati</taxon>
        <taxon>Bacteroidota</taxon>
        <taxon>Bacteroidia</taxon>
        <taxon>Bacteroidales</taxon>
        <taxon>Prevotellaceae</taxon>
        <taxon>Segatella</taxon>
    </lineage>
</organism>
<feature type="transmembrane region" description="Helical" evidence="1">
    <location>
        <begin position="167"/>
        <end position="187"/>
    </location>
</feature>
<keyword evidence="1" id="KW-0812">Transmembrane</keyword>
<dbReference type="RefSeq" id="WP_025879661.1">
    <property type="nucleotide sequence ID" value="NZ_CAUURG010000031.1"/>
</dbReference>
<dbReference type="KEGG" id="poc:NCTC13071_00647"/>
<accession>A0A3S4T4J1</accession>
<feature type="transmembrane region" description="Helical" evidence="1">
    <location>
        <begin position="67"/>
        <end position="86"/>
    </location>
</feature>
<gene>
    <name evidence="2" type="ORF">NCTC13071_00647</name>
</gene>
<dbReference type="AlphaFoldDB" id="A0A3S4T4J1"/>
<feature type="transmembrane region" description="Helical" evidence="1">
    <location>
        <begin position="6"/>
        <end position="22"/>
    </location>
</feature>
<reference evidence="2 3" key="1">
    <citation type="submission" date="2018-12" db="EMBL/GenBank/DDBJ databases">
        <authorList>
            <consortium name="Pathogen Informatics"/>
        </authorList>
    </citation>
    <scope>NUCLEOTIDE SEQUENCE [LARGE SCALE GENOMIC DNA]</scope>
    <source>
        <strain evidence="2 3">NCTC13071</strain>
    </source>
</reference>
<sequence length="234" mass="25795">MTTVVLILMILVCFNFLLKQTFVTRNVLAITTLVLGIFAALMWQVAIEQSKTQIIDWLHDTALMRNIAAILSIDVVVQLTFCIFTVRSAGSRGNTLRSRIIAKGLLFYPGFIIFPVVFALLVQLIFLTPGVSFTLVSTSLGVAILFAVPLGRMALRAILPESDLRLEILFLSNVLVALVGIVATVNGETQNAPVNTVDTASLIGFVVLLFIGGVIGFMWNRWQEKMFNKKGYNK</sequence>
<protein>
    <submittedName>
        <fullName evidence="2">Uncharacterized protein</fullName>
    </submittedName>
</protein>
<feature type="transmembrane region" description="Helical" evidence="1">
    <location>
        <begin position="199"/>
        <end position="219"/>
    </location>
</feature>
<evidence type="ECO:0000313" key="3">
    <source>
        <dbReference type="Proteomes" id="UP000274578"/>
    </source>
</evidence>
<feature type="transmembrane region" description="Helical" evidence="1">
    <location>
        <begin position="27"/>
        <end position="47"/>
    </location>
</feature>
<keyword evidence="1" id="KW-0472">Membrane</keyword>